<accession>A0A2P6NH33</accession>
<keyword evidence="2" id="KW-1185">Reference proteome</keyword>
<dbReference type="InParanoid" id="A0A2P6NH33"/>
<sequence length="95" mass="10967">MWRRLFSGIFNCNLNNADLVSHSNFSGSRGQSQEDCMRRELLSFITVRDVKRGAEAGFLKKSDRLNILVIAPYHWEDCGIPKDVKVARCKKNIFF</sequence>
<evidence type="ECO:0000313" key="2">
    <source>
        <dbReference type="Proteomes" id="UP000241769"/>
    </source>
</evidence>
<reference evidence="1 2" key="1">
    <citation type="journal article" date="2018" name="Genome Biol. Evol.">
        <title>Multiple Roots of Fruiting Body Formation in Amoebozoa.</title>
        <authorList>
            <person name="Hillmann F."/>
            <person name="Forbes G."/>
            <person name="Novohradska S."/>
            <person name="Ferling I."/>
            <person name="Riege K."/>
            <person name="Groth M."/>
            <person name="Westermann M."/>
            <person name="Marz M."/>
            <person name="Spaller T."/>
            <person name="Winckler T."/>
            <person name="Schaap P."/>
            <person name="Glockner G."/>
        </authorList>
    </citation>
    <scope>NUCLEOTIDE SEQUENCE [LARGE SCALE GENOMIC DNA]</scope>
    <source>
        <strain evidence="1 2">Jena</strain>
    </source>
</reference>
<dbReference type="EMBL" id="MDYQ01000086">
    <property type="protein sequence ID" value="PRP83265.1"/>
    <property type="molecule type" value="Genomic_DNA"/>
</dbReference>
<protein>
    <submittedName>
        <fullName evidence="1">Uncharacterized protein</fullName>
    </submittedName>
</protein>
<dbReference type="Proteomes" id="UP000241769">
    <property type="component" value="Unassembled WGS sequence"/>
</dbReference>
<comment type="caution">
    <text evidence="1">The sequence shown here is derived from an EMBL/GenBank/DDBJ whole genome shotgun (WGS) entry which is preliminary data.</text>
</comment>
<organism evidence="1 2">
    <name type="scientific">Planoprotostelium fungivorum</name>
    <dbReference type="NCBI Taxonomy" id="1890364"/>
    <lineage>
        <taxon>Eukaryota</taxon>
        <taxon>Amoebozoa</taxon>
        <taxon>Evosea</taxon>
        <taxon>Variosea</taxon>
        <taxon>Cavosteliida</taxon>
        <taxon>Cavosteliaceae</taxon>
        <taxon>Planoprotostelium</taxon>
    </lineage>
</organism>
<name>A0A2P6NH33_9EUKA</name>
<dbReference type="AlphaFoldDB" id="A0A2P6NH33"/>
<evidence type="ECO:0000313" key="1">
    <source>
        <dbReference type="EMBL" id="PRP83265.1"/>
    </source>
</evidence>
<proteinExistence type="predicted"/>
<gene>
    <name evidence="1" type="ORF">PROFUN_09477</name>
</gene>